<evidence type="ECO:0000313" key="2">
    <source>
        <dbReference type="Proteomes" id="UP001375370"/>
    </source>
</evidence>
<dbReference type="RefSeq" id="WP_338739211.1">
    <property type="nucleotide sequence ID" value="NZ_CP146612.1"/>
</dbReference>
<name>A0ABZ2JAU3_9CHLR</name>
<proteinExistence type="predicted"/>
<sequence length="164" mass="18412">MTKSKNRFLYLALVFFLGIIAILVGDGYLGLYDTLKLRPGESYDQVFEADYWQSEFNYAYFGDGDSVTGTYTIDNRGFSNYAEHLTITVERNQQVISELLAVDFTVDAFGVMEFNFTFATATLAPADGDTPLEYTLIIRHGELERRVIFSVSRLSVPPKVITGG</sequence>
<keyword evidence="2" id="KW-1185">Reference proteome</keyword>
<dbReference type="EMBL" id="CP146612">
    <property type="protein sequence ID" value="WWX26236.1"/>
    <property type="molecule type" value="Genomic_DNA"/>
</dbReference>
<dbReference type="Proteomes" id="UP001375370">
    <property type="component" value="Chromosome"/>
</dbReference>
<organism evidence="1 2">
    <name type="scientific">Candidatus Dehalogenimonas loeffleri</name>
    <dbReference type="NCBI Taxonomy" id="3127115"/>
    <lineage>
        <taxon>Bacteria</taxon>
        <taxon>Bacillati</taxon>
        <taxon>Chloroflexota</taxon>
        <taxon>Dehalococcoidia</taxon>
        <taxon>Dehalococcoidales</taxon>
        <taxon>Dehalococcoidaceae</taxon>
        <taxon>Dehalogenimonas</taxon>
    </lineage>
</organism>
<accession>A0ABZ2JAU3</accession>
<reference evidence="1 2" key="1">
    <citation type="submission" date="2024-03" db="EMBL/GenBank/DDBJ databases">
        <title>A Dehalogenimonas Isolated from Estuarine Sediments Dihaloeliminates Chlorinated Alkanes.</title>
        <authorList>
            <person name="Yang Y."/>
            <person name="Wang H."/>
        </authorList>
    </citation>
    <scope>NUCLEOTIDE SEQUENCE [LARGE SCALE GENOMIC DNA]</scope>
    <source>
        <strain evidence="1 2">W</strain>
    </source>
</reference>
<evidence type="ECO:0000313" key="1">
    <source>
        <dbReference type="EMBL" id="WWX26236.1"/>
    </source>
</evidence>
<evidence type="ECO:0008006" key="3">
    <source>
        <dbReference type="Google" id="ProtNLM"/>
    </source>
</evidence>
<gene>
    <name evidence="1" type="ORF">V8247_04500</name>
</gene>
<protein>
    <recommendedName>
        <fullName evidence="3">DUF1616 domain-containing protein</fullName>
    </recommendedName>
</protein>